<evidence type="ECO:0000313" key="2">
    <source>
        <dbReference type="EMBL" id="CAD7815512.1"/>
    </source>
</evidence>
<evidence type="ECO:0000313" key="3">
    <source>
        <dbReference type="Proteomes" id="UP000662618"/>
    </source>
</evidence>
<organism evidence="2 3">
    <name type="scientific">Chryseobacterium aquaeductus</name>
    <dbReference type="NCBI Taxonomy" id="2675056"/>
    <lineage>
        <taxon>Bacteria</taxon>
        <taxon>Pseudomonadati</taxon>
        <taxon>Bacteroidota</taxon>
        <taxon>Flavobacteriia</taxon>
        <taxon>Flavobacteriales</taxon>
        <taxon>Weeksellaceae</taxon>
        <taxon>Chryseobacterium group</taxon>
        <taxon>Chryseobacterium</taxon>
    </lineage>
</organism>
<name>A0A9N8QVW7_9FLAO</name>
<evidence type="ECO:0000256" key="1">
    <source>
        <dbReference type="SAM" id="SignalP"/>
    </source>
</evidence>
<keyword evidence="1" id="KW-0732">Signal</keyword>
<dbReference type="AlphaFoldDB" id="A0A9N8QVW7"/>
<dbReference type="RefSeq" id="WP_162089191.1">
    <property type="nucleotide sequence ID" value="NZ_CAJIMS010000001.1"/>
</dbReference>
<dbReference type="EMBL" id="CAJIMS010000001">
    <property type="protein sequence ID" value="CAD7815512.1"/>
    <property type="molecule type" value="Genomic_DNA"/>
</dbReference>
<comment type="caution">
    <text evidence="2">The sequence shown here is derived from an EMBL/GenBank/DDBJ whole genome shotgun (WGS) entry which is preliminary data.</text>
</comment>
<reference evidence="2" key="1">
    <citation type="submission" date="2020-12" db="EMBL/GenBank/DDBJ databases">
        <authorList>
            <person name="Rodrigo-Torres L."/>
            <person name="Arahal R. D."/>
            <person name="Lucena T."/>
        </authorList>
    </citation>
    <scope>NUCLEOTIDE SEQUENCE</scope>
    <source>
        <strain evidence="2">CECT 9390</strain>
    </source>
</reference>
<sequence>MKIIFGSFLFISSLFSAQTSLVEPGKMDTLDISKIKNPINLHSPDPLLFDSAITKLYKMSVAKPKDSLMYSSLKEPVKNNSQFKILNALEAVKTKKIAGK</sequence>
<feature type="chain" id="PRO_5040405619" evidence="1">
    <location>
        <begin position="18"/>
        <end position="100"/>
    </location>
</feature>
<proteinExistence type="predicted"/>
<accession>A0A9N8QVW7</accession>
<feature type="signal peptide" evidence="1">
    <location>
        <begin position="1"/>
        <end position="17"/>
    </location>
</feature>
<keyword evidence="3" id="KW-1185">Reference proteome</keyword>
<protein>
    <submittedName>
        <fullName evidence="2">Uncharacterized protein</fullName>
    </submittedName>
</protein>
<gene>
    <name evidence="2" type="ORF">CHRY9390_02985</name>
</gene>
<dbReference type="Proteomes" id="UP000662618">
    <property type="component" value="Unassembled WGS sequence"/>
</dbReference>